<reference evidence="2" key="1">
    <citation type="submission" date="2014-01" db="EMBL/GenBank/DDBJ databases">
        <title>The Genome Sequence of Anopheles melas CM1001059_A (V2).</title>
        <authorList>
            <consortium name="The Broad Institute Genomics Platform"/>
            <person name="Neafsey D.E."/>
            <person name="Besansky N."/>
            <person name="Howell P."/>
            <person name="Walton C."/>
            <person name="Young S.K."/>
            <person name="Zeng Q."/>
            <person name="Gargeya S."/>
            <person name="Fitzgerald M."/>
            <person name="Haas B."/>
            <person name="Abouelleil A."/>
            <person name="Allen A.W."/>
            <person name="Alvarado L."/>
            <person name="Arachchi H.M."/>
            <person name="Berlin A.M."/>
            <person name="Chapman S.B."/>
            <person name="Gainer-Dewar J."/>
            <person name="Goldberg J."/>
            <person name="Griggs A."/>
            <person name="Gujja S."/>
            <person name="Hansen M."/>
            <person name="Howarth C."/>
            <person name="Imamovic A."/>
            <person name="Ireland A."/>
            <person name="Larimer J."/>
            <person name="McCowan C."/>
            <person name="Murphy C."/>
            <person name="Pearson M."/>
            <person name="Poon T.W."/>
            <person name="Priest M."/>
            <person name="Roberts A."/>
            <person name="Saif S."/>
            <person name="Shea T."/>
            <person name="Sisk P."/>
            <person name="Sykes S."/>
            <person name="Wortman J."/>
            <person name="Nusbaum C."/>
            <person name="Birren B."/>
        </authorList>
    </citation>
    <scope>NUCLEOTIDE SEQUENCE [LARGE SCALE GENOMIC DNA]</scope>
    <source>
        <strain evidence="2">CM1001059</strain>
    </source>
</reference>
<reference evidence="1" key="2">
    <citation type="submission" date="2020-05" db="UniProtKB">
        <authorList>
            <consortium name="EnsemblMetazoa"/>
        </authorList>
    </citation>
    <scope>IDENTIFICATION</scope>
    <source>
        <strain evidence="1">CM1001059</strain>
    </source>
</reference>
<organism evidence="1 2">
    <name type="scientific">Anopheles melas</name>
    <dbReference type="NCBI Taxonomy" id="34690"/>
    <lineage>
        <taxon>Eukaryota</taxon>
        <taxon>Metazoa</taxon>
        <taxon>Ecdysozoa</taxon>
        <taxon>Arthropoda</taxon>
        <taxon>Hexapoda</taxon>
        <taxon>Insecta</taxon>
        <taxon>Pterygota</taxon>
        <taxon>Neoptera</taxon>
        <taxon>Endopterygota</taxon>
        <taxon>Diptera</taxon>
        <taxon>Nematocera</taxon>
        <taxon>Culicoidea</taxon>
        <taxon>Culicidae</taxon>
        <taxon>Anophelinae</taxon>
        <taxon>Anopheles</taxon>
    </lineage>
</organism>
<name>A0A182TG90_9DIPT</name>
<dbReference type="EnsemblMetazoa" id="AMEC001779-RA">
    <property type="protein sequence ID" value="AMEC001779-PA"/>
    <property type="gene ID" value="AMEC001779"/>
</dbReference>
<sequence>MFRAYGSLPPSASESTSAAQHAPGALAYPTPPTATLLGPFEVMPRWPVLVTGRQHSENGDAAIGSKPSVVRRSFSSPFAGDCQRQLHGSVASAAATSGQQQDDRSAYHLQDNDQHQDEQTLANLLLADEPFFAPSDDPLEACILPLLRNIPVLKIMACCHRCLACCP</sequence>
<dbReference type="Proteomes" id="UP000075902">
    <property type="component" value="Unassembled WGS sequence"/>
</dbReference>
<dbReference type="AlphaFoldDB" id="A0A182TG90"/>
<dbReference type="VEuPathDB" id="VectorBase:AMEC001779"/>
<accession>A0A182TG90</accession>
<protein>
    <submittedName>
        <fullName evidence="1">Uncharacterized protein</fullName>
    </submittedName>
</protein>
<proteinExistence type="predicted"/>
<evidence type="ECO:0000313" key="2">
    <source>
        <dbReference type="Proteomes" id="UP000075902"/>
    </source>
</evidence>
<evidence type="ECO:0000313" key="1">
    <source>
        <dbReference type="EnsemblMetazoa" id="AMEC001779-PA"/>
    </source>
</evidence>
<keyword evidence="2" id="KW-1185">Reference proteome</keyword>